<dbReference type="EMBL" id="AUYB01000105">
    <property type="protein sequence ID" value="KZN37124.1"/>
    <property type="molecule type" value="Genomic_DNA"/>
</dbReference>
<evidence type="ECO:0000313" key="1">
    <source>
        <dbReference type="EMBL" id="KZN37124.1"/>
    </source>
</evidence>
<proteinExistence type="predicted"/>
<accession>A0A166WC11</accession>
<dbReference type="PATRIC" id="fig|1365250.3.peg.3006"/>
<evidence type="ECO:0000313" key="2">
    <source>
        <dbReference type="Proteomes" id="UP000076643"/>
    </source>
</evidence>
<reference evidence="1 2" key="1">
    <citation type="submission" date="2013-07" db="EMBL/GenBank/DDBJ databases">
        <title>Comparative Genomic and Metabolomic Analysis of Twelve Strains of Pseudoalteromonas luteoviolacea.</title>
        <authorList>
            <person name="Vynne N.G."/>
            <person name="Mansson M."/>
            <person name="Gram L."/>
        </authorList>
    </citation>
    <scope>NUCLEOTIDE SEQUENCE [LARGE SCALE GENOMIC DNA]</scope>
    <source>
        <strain evidence="1 2">DSM 6061</strain>
    </source>
</reference>
<dbReference type="PROSITE" id="PS51257">
    <property type="entry name" value="PROKAR_LIPOPROTEIN"/>
    <property type="match status" value="1"/>
</dbReference>
<name>A0A166WC11_9GAMM</name>
<gene>
    <name evidence="1" type="ORF">N475_17050</name>
</gene>
<organism evidence="1 2">
    <name type="scientific">Pseudoalteromonas luteoviolacea DSM 6061</name>
    <dbReference type="NCBI Taxonomy" id="1365250"/>
    <lineage>
        <taxon>Bacteria</taxon>
        <taxon>Pseudomonadati</taxon>
        <taxon>Pseudomonadota</taxon>
        <taxon>Gammaproteobacteria</taxon>
        <taxon>Alteromonadales</taxon>
        <taxon>Pseudoalteromonadaceae</taxon>
        <taxon>Pseudoalteromonas</taxon>
    </lineage>
</organism>
<comment type="caution">
    <text evidence="1">The sequence shown here is derived from an EMBL/GenBank/DDBJ whole genome shotgun (WGS) entry which is preliminary data.</text>
</comment>
<sequence>MRHVRAKLSALFLCYTLGGCGLTPQEAGVVGAIAGGGSTYFTTHTVTGEVYQVYYLGVFDPINQISPTFYRITVRGQSNLFSDMKFASGWVPAESIDTLTSKVEMTNQGLNVDANGGEQITSARRKFVLMGPEGVREGPENHRLVIVMGSSPHNFFSAIDSAMGELLSFEQTKAHDPVNRMLMEELLSIAQERQLLEGFCRNSTSLCTEGAE</sequence>
<protein>
    <submittedName>
        <fullName evidence="1">Uncharacterized protein</fullName>
    </submittedName>
</protein>
<keyword evidence="2" id="KW-1185">Reference proteome</keyword>
<dbReference type="AlphaFoldDB" id="A0A166WC11"/>
<dbReference type="Proteomes" id="UP000076643">
    <property type="component" value="Unassembled WGS sequence"/>
</dbReference>
<dbReference type="RefSeq" id="WP_063365465.1">
    <property type="nucleotide sequence ID" value="NZ_AQHB01000049.1"/>
</dbReference>